<protein>
    <submittedName>
        <fullName evidence="2">Uncharacterized protein</fullName>
    </submittedName>
</protein>
<keyword evidence="3" id="KW-1185">Reference proteome</keyword>
<comment type="caution">
    <text evidence="2">The sequence shown here is derived from an EMBL/GenBank/DDBJ whole genome shotgun (WGS) entry which is preliminary data.</text>
</comment>
<reference evidence="2 3" key="1">
    <citation type="journal article" date="2021" name="BMC Biol.">
        <title>Horizontally acquired antibacterial genes associated with adaptive radiation of ladybird beetles.</title>
        <authorList>
            <person name="Li H.S."/>
            <person name="Tang X.F."/>
            <person name="Huang Y.H."/>
            <person name="Xu Z.Y."/>
            <person name="Chen M.L."/>
            <person name="Du X.Y."/>
            <person name="Qiu B.Y."/>
            <person name="Chen P.T."/>
            <person name="Zhang W."/>
            <person name="Slipinski A."/>
            <person name="Escalona H.E."/>
            <person name="Waterhouse R.M."/>
            <person name="Zwick A."/>
            <person name="Pang H."/>
        </authorList>
    </citation>
    <scope>NUCLEOTIDE SEQUENCE [LARGE SCALE GENOMIC DNA]</scope>
    <source>
        <strain evidence="2">SYSU2018</strain>
    </source>
</reference>
<feature type="compositionally biased region" description="Basic and acidic residues" evidence="1">
    <location>
        <begin position="44"/>
        <end position="61"/>
    </location>
</feature>
<accession>A0ABD2MHF1</accession>
<feature type="compositionally biased region" description="Basic residues" evidence="1">
    <location>
        <begin position="73"/>
        <end position="92"/>
    </location>
</feature>
<dbReference type="AlphaFoldDB" id="A0ABD2MHF1"/>
<gene>
    <name evidence="2" type="ORF">HHI36_009996</name>
</gene>
<evidence type="ECO:0000256" key="1">
    <source>
        <dbReference type="SAM" id="MobiDB-lite"/>
    </source>
</evidence>
<sequence>MHILWNPDREATLELYSGESNIPRSRRIHTRTVQADKYPYRPGYPDREATYIPKIPDEGRPTKGASKEFTPAARRRRNVWKKERKKVRVEKS</sequence>
<dbReference type="EMBL" id="JABFTP020000001">
    <property type="protein sequence ID" value="KAL3265798.1"/>
    <property type="molecule type" value="Genomic_DNA"/>
</dbReference>
<feature type="region of interest" description="Disordered" evidence="1">
    <location>
        <begin position="37"/>
        <end position="92"/>
    </location>
</feature>
<proteinExistence type="predicted"/>
<name>A0ABD2MHF1_9CUCU</name>
<evidence type="ECO:0000313" key="2">
    <source>
        <dbReference type="EMBL" id="KAL3265798.1"/>
    </source>
</evidence>
<dbReference type="Proteomes" id="UP001516400">
    <property type="component" value="Unassembled WGS sequence"/>
</dbReference>
<organism evidence="2 3">
    <name type="scientific">Cryptolaemus montrouzieri</name>
    <dbReference type="NCBI Taxonomy" id="559131"/>
    <lineage>
        <taxon>Eukaryota</taxon>
        <taxon>Metazoa</taxon>
        <taxon>Ecdysozoa</taxon>
        <taxon>Arthropoda</taxon>
        <taxon>Hexapoda</taxon>
        <taxon>Insecta</taxon>
        <taxon>Pterygota</taxon>
        <taxon>Neoptera</taxon>
        <taxon>Endopterygota</taxon>
        <taxon>Coleoptera</taxon>
        <taxon>Polyphaga</taxon>
        <taxon>Cucujiformia</taxon>
        <taxon>Coccinelloidea</taxon>
        <taxon>Coccinellidae</taxon>
        <taxon>Scymninae</taxon>
        <taxon>Scymnini</taxon>
        <taxon>Cryptolaemus</taxon>
    </lineage>
</organism>
<evidence type="ECO:0000313" key="3">
    <source>
        <dbReference type="Proteomes" id="UP001516400"/>
    </source>
</evidence>